<evidence type="ECO:0000256" key="2">
    <source>
        <dbReference type="ARBA" id="ARBA00022485"/>
    </source>
</evidence>
<accession>A0A0M4SGW3</accession>
<dbReference type="Proteomes" id="UP000066049">
    <property type="component" value="Chromosome"/>
</dbReference>
<evidence type="ECO:0000256" key="3">
    <source>
        <dbReference type="ARBA" id="ARBA00022723"/>
    </source>
</evidence>
<keyword evidence="3" id="KW-0479">Metal-binding</keyword>
<dbReference type="KEGG" id="ccoc:CCON33237_0643"/>
<keyword evidence="7" id="KW-0411">Iron-sulfur</keyword>
<proteinExistence type="predicted"/>
<organism evidence="8 9">
    <name type="scientific">Campylobacter concisus</name>
    <dbReference type="NCBI Taxonomy" id="199"/>
    <lineage>
        <taxon>Bacteria</taxon>
        <taxon>Pseudomonadati</taxon>
        <taxon>Campylobacterota</taxon>
        <taxon>Epsilonproteobacteria</taxon>
        <taxon>Campylobacterales</taxon>
        <taxon>Campylobacteraceae</taxon>
        <taxon>Campylobacter</taxon>
    </lineage>
</organism>
<dbReference type="Pfam" id="PF12801">
    <property type="entry name" value="Fer4_5"/>
    <property type="match status" value="2"/>
</dbReference>
<dbReference type="InterPro" id="IPR017896">
    <property type="entry name" value="4Fe4S_Fe-S-bd"/>
</dbReference>
<dbReference type="PROSITE" id="PS00198">
    <property type="entry name" value="4FE4S_FER_1"/>
    <property type="match status" value="1"/>
</dbReference>
<dbReference type="PANTHER" id="PTHR30176:SF3">
    <property type="entry name" value="FERREDOXIN-TYPE PROTEIN NAPH"/>
    <property type="match status" value="1"/>
</dbReference>
<dbReference type="EC" id="1.7.99.4" evidence="8"/>
<dbReference type="GeneID" id="28662317"/>
<evidence type="ECO:0000256" key="5">
    <source>
        <dbReference type="ARBA" id="ARBA00022982"/>
    </source>
</evidence>
<evidence type="ECO:0000256" key="4">
    <source>
        <dbReference type="ARBA" id="ARBA00022737"/>
    </source>
</evidence>
<dbReference type="InterPro" id="IPR017900">
    <property type="entry name" value="4Fe4S_Fe_S_CS"/>
</dbReference>
<dbReference type="AlphaFoldDB" id="A0A0M4SGW3"/>
<dbReference type="EMBL" id="CP012541">
    <property type="protein sequence ID" value="ALF47340.1"/>
    <property type="molecule type" value="Genomic_DNA"/>
</dbReference>
<dbReference type="NCBIfam" id="TIGR02163">
    <property type="entry name" value="napH"/>
    <property type="match status" value="1"/>
</dbReference>
<evidence type="ECO:0000313" key="9">
    <source>
        <dbReference type="Proteomes" id="UP000066049"/>
    </source>
</evidence>
<dbReference type="GO" id="GO:0051539">
    <property type="term" value="F:4 iron, 4 sulfur cluster binding"/>
    <property type="evidence" value="ECO:0007669"/>
    <property type="project" value="UniProtKB-KW"/>
</dbReference>
<evidence type="ECO:0000256" key="6">
    <source>
        <dbReference type="ARBA" id="ARBA00023004"/>
    </source>
</evidence>
<keyword evidence="1" id="KW-0813">Transport</keyword>
<name>A0A0M4SGW3_9BACT</name>
<keyword evidence="2" id="KW-0004">4Fe-4S</keyword>
<dbReference type="Gene3D" id="3.30.70.20">
    <property type="match status" value="1"/>
</dbReference>
<keyword evidence="6" id="KW-0408">Iron</keyword>
<dbReference type="Pfam" id="PF13237">
    <property type="entry name" value="Fer4_10"/>
    <property type="match status" value="1"/>
</dbReference>
<sequence>MKFLILRRITQISILALFVLGNFYGVKILSGNLSSSLLFGKIPLSDPFALVQILLASFSAGINAIIGAGIIFAFYALVAPRAFCSWICPINLLTDIAFKLRGKFGFKGEKVLNVSKNLRYYLLALALILSLALSYPVFESVSYIGIIQRGIIYGSASALGIAVAIIAFDMFVLKRGICSHVCPLGAFYAIISKFALIRVKHDAQACTKCMKCKLICPEMQVLDMIGKESRSVSSSECISCGRCIDVCGDGALKFSIRNLRREK</sequence>
<dbReference type="GO" id="GO:0016491">
    <property type="term" value="F:oxidoreductase activity"/>
    <property type="evidence" value="ECO:0007669"/>
    <property type="project" value="UniProtKB-KW"/>
</dbReference>
<dbReference type="PANTHER" id="PTHR30176">
    <property type="entry name" value="FERREDOXIN-TYPE PROTEIN NAPH"/>
    <property type="match status" value="1"/>
</dbReference>
<dbReference type="SUPFAM" id="SSF54862">
    <property type="entry name" value="4Fe-4S ferredoxins"/>
    <property type="match status" value="1"/>
</dbReference>
<dbReference type="RefSeq" id="WP_054196377.1">
    <property type="nucleotide sequence ID" value="NZ_CABMKQ010000066.1"/>
</dbReference>
<evidence type="ECO:0000313" key="8">
    <source>
        <dbReference type="EMBL" id="ALF47340.1"/>
    </source>
</evidence>
<keyword evidence="8" id="KW-0560">Oxidoreductase</keyword>
<dbReference type="GO" id="GO:0046872">
    <property type="term" value="F:metal ion binding"/>
    <property type="evidence" value="ECO:0007669"/>
    <property type="project" value="UniProtKB-KW"/>
</dbReference>
<evidence type="ECO:0000256" key="7">
    <source>
        <dbReference type="ARBA" id="ARBA00023014"/>
    </source>
</evidence>
<protein>
    <submittedName>
        <fullName evidence="8">Menaquinol dehydrogenase NapGH, membrane component NapH</fullName>
        <ecNumber evidence="8">1.7.99.4</ecNumber>
    </submittedName>
</protein>
<dbReference type="PATRIC" id="fig|199.248.peg.673"/>
<dbReference type="NCBIfam" id="NF007013">
    <property type="entry name" value="PRK09477.1"/>
    <property type="match status" value="1"/>
</dbReference>
<dbReference type="GO" id="GO:0005886">
    <property type="term" value="C:plasma membrane"/>
    <property type="evidence" value="ECO:0007669"/>
    <property type="project" value="TreeGrafter"/>
</dbReference>
<evidence type="ECO:0000256" key="1">
    <source>
        <dbReference type="ARBA" id="ARBA00022448"/>
    </source>
</evidence>
<dbReference type="InterPro" id="IPR011886">
    <property type="entry name" value="NapH_MauN"/>
</dbReference>
<keyword evidence="4" id="KW-0677">Repeat</keyword>
<dbReference type="InterPro" id="IPR051684">
    <property type="entry name" value="Electron_Trans/Redox"/>
</dbReference>
<keyword evidence="5" id="KW-0249">Electron transport</keyword>
<reference evidence="9" key="1">
    <citation type="submission" date="2015-08" db="EMBL/GenBank/DDBJ databases">
        <title>Comparative genomics of the Campylobacter concisus group.</title>
        <authorList>
            <person name="Miller W.G."/>
            <person name="Yee E."/>
            <person name="Chapman M.H."/>
            <person name="Huynh S."/>
            <person name="Bono J.L."/>
            <person name="On S.L.W."/>
            <person name="St Leger J."/>
            <person name="Foster G."/>
            <person name="Parker C.T."/>
        </authorList>
    </citation>
    <scope>NUCLEOTIDE SEQUENCE [LARGE SCALE GENOMIC DNA]</scope>
    <source>
        <strain evidence="9">ATCC 33237</strain>
    </source>
</reference>
<dbReference type="PROSITE" id="PS51379">
    <property type="entry name" value="4FE4S_FER_2"/>
    <property type="match status" value="2"/>
</dbReference>
<gene>
    <name evidence="8" type="primary">napH</name>
    <name evidence="8" type="ORF">CCON33237_0643</name>
</gene>